<comment type="caution">
    <text evidence="1">The sequence shown here is derived from an EMBL/GenBank/DDBJ whole genome shotgun (WGS) entry which is preliminary data.</text>
</comment>
<proteinExistence type="predicted"/>
<gene>
    <name evidence="1" type="ORF">Cadr_000011607</name>
</gene>
<dbReference type="EMBL" id="JWIN03000009">
    <property type="protein sequence ID" value="KAB1274928.1"/>
    <property type="molecule type" value="Genomic_DNA"/>
</dbReference>
<dbReference type="AlphaFoldDB" id="A0A5N4DUT5"/>
<name>A0A5N4DUT5_CAMDR</name>
<keyword evidence="2" id="KW-1185">Reference proteome</keyword>
<evidence type="ECO:0000313" key="2">
    <source>
        <dbReference type="Proteomes" id="UP000299084"/>
    </source>
</evidence>
<sequence length="86" mass="9514">MISIVTWLPRHYFQARPVSFKDVVVGFIKGVHRLNPAQRGSTGCDAGDLQQPRLSGYEGTKPYVILRLEQEEAPWVCEAACPGATV</sequence>
<protein>
    <submittedName>
        <fullName evidence="1">Zinc finger protein 793</fullName>
    </submittedName>
</protein>
<evidence type="ECO:0000313" key="1">
    <source>
        <dbReference type="EMBL" id="KAB1274928.1"/>
    </source>
</evidence>
<dbReference type="Proteomes" id="UP000299084">
    <property type="component" value="Unassembled WGS sequence"/>
</dbReference>
<reference evidence="1 2" key="1">
    <citation type="journal article" date="2019" name="Mol. Ecol. Resour.">
        <title>Improving Illumina assemblies with Hi-C and long reads: an example with the North African dromedary.</title>
        <authorList>
            <person name="Elbers J.P."/>
            <person name="Rogers M.F."/>
            <person name="Perelman P.L."/>
            <person name="Proskuryakova A.A."/>
            <person name="Serdyukova N.A."/>
            <person name="Johnson W.E."/>
            <person name="Horin P."/>
            <person name="Corander J."/>
            <person name="Murphy D."/>
            <person name="Burger P.A."/>
        </authorList>
    </citation>
    <scope>NUCLEOTIDE SEQUENCE [LARGE SCALE GENOMIC DNA]</scope>
    <source>
        <strain evidence="1">Drom800</strain>
        <tissue evidence="1">Blood</tissue>
    </source>
</reference>
<organism evidence="1 2">
    <name type="scientific">Camelus dromedarius</name>
    <name type="common">Dromedary</name>
    <name type="synonym">Arabian camel</name>
    <dbReference type="NCBI Taxonomy" id="9838"/>
    <lineage>
        <taxon>Eukaryota</taxon>
        <taxon>Metazoa</taxon>
        <taxon>Chordata</taxon>
        <taxon>Craniata</taxon>
        <taxon>Vertebrata</taxon>
        <taxon>Euteleostomi</taxon>
        <taxon>Mammalia</taxon>
        <taxon>Eutheria</taxon>
        <taxon>Laurasiatheria</taxon>
        <taxon>Artiodactyla</taxon>
        <taxon>Tylopoda</taxon>
        <taxon>Camelidae</taxon>
        <taxon>Camelus</taxon>
    </lineage>
</organism>
<accession>A0A5N4DUT5</accession>